<name>A0A2B7YYR9_POLH7</name>
<evidence type="ECO:0000256" key="6">
    <source>
        <dbReference type="SAM" id="MobiDB-lite"/>
    </source>
</evidence>
<comment type="caution">
    <text evidence="9">The sequence shown here is derived from an EMBL/GenBank/DDBJ whole genome shotgun (WGS) entry which is preliminary data.</text>
</comment>
<dbReference type="EMBL" id="PDNA01000016">
    <property type="protein sequence ID" value="PGH26465.1"/>
    <property type="molecule type" value="Genomic_DNA"/>
</dbReference>
<feature type="transmembrane region" description="Helical" evidence="7">
    <location>
        <begin position="214"/>
        <end position="236"/>
    </location>
</feature>
<feature type="domain" description="Rhodopsin" evidence="8">
    <location>
        <begin position="26"/>
        <end position="280"/>
    </location>
</feature>
<feature type="transmembrane region" description="Helical" evidence="7">
    <location>
        <begin position="129"/>
        <end position="151"/>
    </location>
</feature>
<reference evidence="9 10" key="1">
    <citation type="submission" date="2017-10" db="EMBL/GenBank/DDBJ databases">
        <title>Comparative genomics in systemic dimorphic fungi from Ajellomycetaceae.</title>
        <authorList>
            <person name="Munoz J.F."/>
            <person name="Mcewen J.G."/>
            <person name="Clay O.K."/>
            <person name="Cuomo C.A."/>
        </authorList>
    </citation>
    <scope>NUCLEOTIDE SEQUENCE [LARGE SCALE GENOMIC DNA]</scope>
    <source>
        <strain evidence="9 10">UAMH7299</strain>
    </source>
</reference>
<gene>
    <name evidence="9" type="ORF">AJ80_01778</name>
</gene>
<keyword evidence="2 7" id="KW-0812">Transmembrane</keyword>
<proteinExistence type="inferred from homology"/>
<accession>A0A2B7YYR9</accession>
<dbReference type="Pfam" id="PF20684">
    <property type="entry name" value="Fung_rhodopsin"/>
    <property type="match status" value="1"/>
</dbReference>
<evidence type="ECO:0000256" key="1">
    <source>
        <dbReference type="ARBA" id="ARBA00004141"/>
    </source>
</evidence>
<organism evidence="9 10">
    <name type="scientific">Polytolypa hystricis (strain UAMH7299)</name>
    <dbReference type="NCBI Taxonomy" id="1447883"/>
    <lineage>
        <taxon>Eukaryota</taxon>
        <taxon>Fungi</taxon>
        <taxon>Dikarya</taxon>
        <taxon>Ascomycota</taxon>
        <taxon>Pezizomycotina</taxon>
        <taxon>Eurotiomycetes</taxon>
        <taxon>Eurotiomycetidae</taxon>
        <taxon>Onygenales</taxon>
        <taxon>Onygenales incertae sedis</taxon>
        <taxon>Polytolypa</taxon>
    </lineage>
</organism>
<dbReference type="PANTHER" id="PTHR33048">
    <property type="entry name" value="PTH11-LIKE INTEGRAL MEMBRANE PROTEIN (AFU_ORTHOLOGUE AFUA_5G11245)"/>
    <property type="match status" value="1"/>
</dbReference>
<evidence type="ECO:0000256" key="7">
    <source>
        <dbReference type="SAM" id="Phobius"/>
    </source>
</evidence>
<dbReference type="GO" id="GO:0016020">
    <property type="term" value="C:membrane"/>
    <property type="evidence" value="ECO:0007669"/>
    <property type="project" value="UniProtKB-SubCell"/>
</dbReference>
<dbReference type="Proteomes" id="UP000224634">
    <property type="component" value="Unassembled WGS sequence"/>
</dbReference>
<dbReference type="PANTHER" id="PTHR33048:SF158">
    <property type="entry name" value="MEMBRANE PROTEIN PTH11-LIKE, PUTATIVE-RELATED"/>
    <property type="match status" value="1"/>
</dbReference>
<evidence type="ECO:0000259" key="8">
    <source>
        <dbReference type="Pfam" id="PF20684"/>
    </source>
</evidence>
<feature type="transmembrane region" description="Helical" evidence="7">
    <location>
        <begin position="42"/>
        <end position="63"/>
    </location>
</feature>
<protein>
    <recommendedName>
        <fullName evidence="8">Rhodopsin domain-containing protein</fullName>
    </recommendedName>
</protein>
<dbReference type="InterPro" id="IPR052337">
    <property type="entry name" value="SAT4-like"/>
</dbReference>
<evidence type="ECO:0000313" key="10">
    <source>
        <dbReference type="Proteomes" id="UP000224634"/>
    </source>
</evidence>
<evidence type="ECO:0000313" key="9">
    <source>
        <dbReference type="EMBL" id="PGH26465.1"/>
    </source>
</evidence>
<comment type="similarity">
    <text evidence="5">Belongs to the SAT4 family.</text>
</comment>
<feature type="compositionally biased region" description="Basic and acidic residues" evidence="6">
    <location>
        <begin position="358"/>
        <end position="377"/>
    </location>
</feature>
<evidence type="ECO:0000256" key="2">
    <source>
        <dbReference type="ARBA" id="ARBA00022692"/>
    </source>
</evidence>
<comment type="subcellular location">
    <subcellularLocation>
        <location evidence="1">Membrane</location>
        <topology evidence="1">Multi-pass membrane protein</topology>
    </subcellularLocation>
</comment>
<feature type="region of interest" description="Disordered" evidence="6">
    <location>
        <begin position="358"/>
        <end position="419"/>
    </location>
</feature>
<sequence length="419" mass="46764">MGAHRQRFAYALVCGLPAVAGVFVGLRLVARWKKRIRLGWDDWLLVVALILSFAFIAPSVMSIEMINMGYHVWEIAYTADELTNPDFKRQYAVLLSQNLLSIPILPLAKASIIIILLKVSKVITPIRRLLQVTFMFNAAACIVPMVVWIFVCPPATGNTSSERTFGNLRCLGRDAQGELLLFVNCANLLTDLLVFPIPFFIMRELLNTNLRSKILIVSTFASSLCVTALSALKIYVTYRDRLLLIDTGDWTYSIEFCITHGEANVGIIVACIPVLRSLISARTGQTTRITGDRPGYYAPGYSGNYYVSAHGGAQETMAKQNTKRSTTHLDDEELLESSDILLTTVVEAKMSPRNHQAHDLDLEHGGHNSTHDSDRRVRNGSGSDSTSELILKHDKQSQHNMHTYHSSIPKLPLVHTRER</sequence>
<dbReference type="AlphaFoldDB" id="A0A2B7YYR9"/>
<dbReference type="InterPro" id="IPR049326">
    <property type="entry name" value="Rhodopsin_dom_fungi"/>
</dbReference>
<feature type="transmembrane region" description="Helical" evidence="7">
    <location>
        <begin position="99"/>
        <end position="117"/>
    </location>
</feature>
<evidence type="ECO:0000256" key="5">
    <source>
        <dbReference type="ARBA" id="ARBA00038359"/>
    </source>
</evidence>
<dbReference type="OrthoDB" id="444631at2759"/>
<feature type="transmembrane region" description="Helical" evidence="7">
    <location>
        <begin position="179"/>
        <end position="202"/>
    </location>
</feature>
<keyword evidence="4 7" id="KW-0472">Membrane</keyword>
<feature type="transmembrane region" description="Helical" evidence="7">
    <location>
        <begin position="6"/>
        <end position="30"/>
    </location>
</feature>
<keyword evidence="10" id="KW-1185">Reference proteome</keyword>
<evidence type="ECO:0000256" key="3">
    <source>
        <dbReference type="ARBA" id="ARBA00022989"/>
    </source>
</evidence>
<keyword evidence="3 7" id="KW-1133">Transmembrane helix</keyword>
<evidence type="ECO:0000256" key="4">
    <source>
        <dbReference type="ARBA" id="ARBA00023136"/>
    </source>
</evidence>